<dbReference type="AlphaFoldDB" id="A0A2T0AMQ9"/>
<dbReference type="OrthoDB" id="9800908at2"/>
<evidence type="ECO:0000256" key="2">
    <source>
        <dbReference type="ARBA" id="ARBA00022448"/>
    </source>
</evidence>
<keyword evidence="6 9" id="KW-1133">Transmembrane helix</keyword>
<evidence type="ECO:0000256" key="3">
    <source>
        <dbReference type="ARBA" id="ARBA00022475"/>
    </source>
</evidence>
<keyword evidence="7 9" id="KW-0811">Translocation</keyword>
<dbReference type="GO" id="GO:0033281">
    <property type="term" value="C:TAT protein transport complex"/>
    <property type="evidence" value="ECO:0007669"/>
    <property type="project" value="UniProtKB-UniRule"/>
</dbReference>
<evidence type="ECO:0000313" key="11">
    <source>
        <dbReference type="Proteomes" id="UP000238415"/>
    </source>
</evidence>
<dbReference type="GO" id="GO:0008320">
    <property type="term" value="F:protein transmembrane transporter activity"/>
    <property type="evidence" value="ECO:0007669"/>
    <property type="project" value="UniProtKB-UniRule"/>
</dbReference>
<sequence length="56" mass="6331">MITLGSLFSPYAWILIILAALIIFGPKKLPELGRGLGRTINEFRRGLKSEDETRKE</sequence>
<evidence type="ECO:0000256" key="1">
    <source>
        <dbReference type="ARBA" id="ARBA00004162"/>
    </source>
</evidence>
<dbReference type="Proteomes" id="UP000238415">
    <property type="component" value="Unassembled WGS sequence"/>
</dbReference>
<evidence type="ECO:0000256" key="9">
    <source>
        <dbReference type="HAMAP-Rule" id="MF_00236"/>
    </source>
</evidence>
<dbReference type="NCBIfam" id="TIGR01411">
    <property type="entry name" value="tatAE"/>
    <property type="match status" value="1"/>
</dbReference>
<keyword evidence="11" id="KW-1185">Reference proteome</keyword>
<feature type="transmembrane region" description="Helical" evidence="9">
    <location>
        <begin position="6"/>
        <end position="24"/>
    </location>
</feature>
<keyword evidence="5 9" id="KW-0653">Protein transport</keyword>
<comment type="function">
    <text evidence="9">Part of the twin-arginine translocation (Tat) system that transports large folded proteins containing a characteristic twin-arginine motif in their signal peptide across membranes. TatA could form the protein-conducting channel of the Tat system.</text>
</comment>
<comment type="similarity">
    <text evidence="9">Belongs to the TatA/E family.</text>
</comment>
<name>A0A2T0AMQ9_9FIRM</name>
<proteinExistence type="inferred from homology"/>
<dbReference type="InterPro" id="IPR006312">
    <property type="entry name" value="TatA/E"/>
</dbReference>
<protein>
    <recommendedName>
        <fullName evidence="9">Sec-independent protein translocase protein TatA</fullName>
    </recommendedName>
</protein>
<evidence type="ECO:0000313" key="10">
    <source>
        <dbReference type="EMBL" id="PRR70160.1"/>
    </source>
</evidence>
<keyword evidence="2 9" id="KW-0813">Transport</keyword>
<organism evidence="10 11">
    <name type="scientific">Neomoorella humiferrea</name>
    <dbReference type="NCBI Taxonomy" id="676965"/>
    <lineage>
        <taxon>Bacteria</taxon>
        <taxon>Bacillati</taxon>
        <taxon>Bacillota</taxon>
        <taxon>Clostridia</taxon>
        <taxon>Neomoorellales</taxon>
        <taxon>Neomoorellaceae</taxon>
        <taxon>Neomoorella</taxon>
    </lineage>
</organism>
<keyword evidence="8 9" id="KW-0472">Membrane</keyword>
<accession>A0A2T0AMQ9</accession>
<comment type="subunit">
    <text evidence="9">Forms a complex with TatC.</text>
</comment>
<evidence type="ECO:0000256" key="8">
    <source>
        <dbReference type="ARBA" id="ARBA00023136"/>
    </source>
</evidence>
<evidence type="ECO:0000256" key="7">
    <source>
        <dbReference type="ARBA" id="ARBA00023010"/>
    </source>
</evidence>
<gene>
    <name evidence="10" type="primary">tatAy</name>
    <name evidence="9" type="synonym">tatA</name>
    <name evidence="10" type="ORF">MOHU_19510</name>
</gene>
<comment type="subcellular location">
    <subcellularLocation>
        <location evidence="1 9">Cell membrane</location>
        <topology evidence="1 9">Single-pass membrane protein</topology>
    </subcellularLocation>
</comment>
<keyword evidence="3 9" id="KW-1003">Cell membrane</keyword>
<dbReference type="HAMAP" id="MF_00236">
    <property type="entry name" value="TatA_E"/>
    <property type="match status" value="1"/>
</dbReference>
<evidence type="ECO:0000256" key="6">
    <source>
        <dbReference type="ARBA" id="ARBA00022989"/>
    </source>
</evidence>
<reference evidence="10 11" key="1">
    <citation type="submission" date="2018-03" db="EMBL/GenBank/DDBJ databases">
        <title>Genome sequence of Moorella humiferrea DSM 23265.</title>
        <authorList>
            <person name="Poehlein A."/>
            <person name="Daniel R."/>
        </authorList>
    </citation>
    <scope>NUCLEOTIDE SEQUENCE [LARGE SCALE GENOMIC DNA]</scope>
    <source>
        <strain evidence="10 11">DSM 23265</strain>
    </source>
</reference>
<evidence type="ECO:0000256" key="4">
    <source>
        <dbReference type="ARBA" id="ARBA00022692"/>
    </source>
</evidence>
<dbReference type="PANTHER" id="PTHR42982:SF1">
    <property type="entry name" value="SEC-INDEPENDENT PROTEIN TRANSLOCASE PROTEIN TATA"/>
    <property type="match status" value="1"/>
</dbReference>
<evidence type="ECO:0000256" key="5">
    <source>
        <dbReference type="ARBA" id="ARBA00022927"/>
    </source>
</evidence>
<dbReference type="Pfam" id="PF02416">
    <property type="entry name" value="TatA_B_E"/>
    <property type="match status" value="1"/>
</dbReference>
<dbReference type="Gene3D" id="1.20.5.3310">
    <property type="match status" value="1"/>
</dbReference>
<dbReference type="EMBL" id="PVXM01000049">
    <property type="protein sequence ID" value="PRR70160.1"/>
    <property type="molecule type" value="Genomic_DNA"/>
</dbReference>
<comment type="caution">
    <text evidence="10">The sequence shown here is derived from an EMBL/GenBank/DDBJ whole genome shotgun (WGS) entry which is preliminary data.</text>
</comment>
<dbReference type="InterPro" id="IPR003369">
    <property type="entry name" value="TatA/B/E"/>
</dbReference>
<dbReference type="RefSeq" id="WP_106005886.1">
    <property type="nucleotide sequence ID" value="NZ_CP136419.1"/>
</dbReference>
<dbReference type="GO" id="GO:0043953">
    <property type="term" value="P:protein transport by the Tat complex"/>
    <property type="evidence" value="ECO:0007669"/>
    <property type="project" value="UniProtKB-UniRule"/>
</dbReference>
<dbReference type="PANTHER" id="PTHR42982">
    <property type="entry name" value="SEC-INDEPENDENT PROTEIN TRANSLOCASE PROTEIN TATA"/>
    <property type="match status" value="1"/>
</dbReference>
<keyword evidence="4 9" id="KW-0812">Transmembrane</keyword>